<gene>
    <name evidence="7" type="ORF">FBFR_10460</name>
</gene>
<keyword evidence="4" id="KW-0255">Endonuclease</keyword>
<evidence type="ECO:0000256" key="1">
    <source>
        <dbReference type="ARBA" id="ARBA00008172"/>
    </source>
</evidence>
<comment type="similarity">
    <text evidence="1">Belongs to the YoeB family.</text>
</comment>
<proteinExistence type="inferred from homology"/>
<dbReference type="EMBL" id="LVJE01000014">
    <property type="protein sequence ID" value="OAB27781.1"/>
    <property type="molecule type" value="Genomic_DNA"/>
</dbReference>
<dbReference type="AlphaFoldDB" id="A0A162N6I8"/>
<evidence type="ECO:0000256" key="3">
    <source>
        <dbReference type="ARBA" id="ARBA00022722"/>
    </source>
</evidence>
<keyword evidence="5" id="KW-0378">Hydrolase</keyword>
<dbReference type="OrthoDB" id="9801102at2"/>
<evidence type="ECO:0000256" key="2">
    <source>
        <dbReference type="ARBA" id="ARBA00022649"/>
    </source>
</evidence>
<dbReference type="GO" id="GO:0016787">
    <property type="term" value="F:hydrolase activity"/>
    <property type="evidence" value="ECO:0007669"/>
    <property type="project" value="UniProtKB-KW"/>
</dbReference>
<dbReference type="InterPro" id="IPR035093">
    <property type="entry name" value="RelE/ParE_toxin_dom_sf"/>
</dbReference>
<evidence type="ECO:0000313" key="7">
    <source>
        <dbReference type="EMBL" id="OAB27781.1"/>
    </source>
</evidence>
<keyword evidence="3" id="KW-0540">Nuclease</keyword>
<evidence type="ECO:0000256" key="4">
    <source>
        <dbReference type="ARBA" id="ARBA00022759"/>
    </source>
</evidence>
<dbReference type="Proteomes" id="UP000077164">
    <property type="component" value="Unassembled WGS sequence"/>
</dbReference>
<dbReference type="NCBIfam" id="TIGR02116">
    <property type="entry name" value="toxin_Txe_YoeB"/>
    <property type="match status" value="1"/>
</dbReference>
<evidence type="ECO:0000256" key="6">
    <source>
        <dbReference type="ARBA" id="ARBA00030388"/>
    </source>
</evidence>
<dbReference type="PANTHER" id="PTHR38039">
    <property type="entry name" value="TOXIN YOEB"/>
    <property type="match status" value="1"/>
</dbReference>
<keyword evidence="2" id="KW-1277">Toxin-antitoxin system</keyword>
<dbReference type="PANTHER" id="PTHR38039:SF1">
    <property type="entry name" value="TOXIN YOEB"/>
    <property type="match status" value="1"/>
</dbReference>
<name>A0A162N6I8_9FLAO</name>
<evidence type="ECO:0000313" key="8">
    <source>
        <dbReference type="Proteomes" id="UP000077164"/>
    </source>
</evidence>
<dbReference type="GO" id="GO:0004519">
    <property type="term" value="F:endonuclease activity"/>
    <property type="evidence" value="ECO:0007669"/>
    <property type="project" value="UniProtKB-KW"/>
</dbReference>
<dbReference type="GO" id="GO:0006401">
    <property type="term" value="P:RNA catabolic process"/>
    <property type="evidence" value="ECO:0007669"/>
    <property type="project" value="InterPro"/>
</dbReference>
<accession>A0A162N6I8</accession>
<dbReference type="Pfam" id="PF06769">
    <property type="entry name" value="YoeB_toxin"/>
    <property type="match status" value="1"/>
</dbReference>
<comment type="caution">
    <text evidence="7">The sequence shown here is derived from an EMBL/GenBank/DDBJ whole genome shotgun (WGS) entry which is preliminary data.</text>
</comment>
<reference evidence="7 8" key="1">
    <citation type="submission" date="2016-03" db="EMBL/GenBank/DDBJ databases">
        <title>Draft genome sequence of Flavobacterium fryxellicola DSM 16209.</title>
        <authorList>
            <person name="Shin S.-K."/>
            <person name="Yi H."/>
        </authorList>
    </citation>
    <scope>NUCLEOTIDE SEQUENCE [LARGE SCALE GENOMIC DNA]</scope>
    <source>
        <strain evidence="7 8">DSM 16209</strain>
    </source>
</reference>
<dbReference type="RefSeq" id="WP_066080864.1">
    <property type="nucleotide sequence ID" value="NZ_FRDK01000014.1"/>
</dbReference>
<sequence>MEIVYLPQADLDLQYWIRTSNKSILKKITSITIDILKSPFTGIAKPEALKYELSGKWSRRITTEHRYVYKVEDNTLFVYSLKGHY</sequence>
<protein>
    <recommendedName>
        <fullName evidence="6">Putative mRNA interferase YoeB</fullName>
    </recommendedName>
</protein>
<dbReference type="GO" id="GO:0045892">
    <property type="term" value="P:negative regulation of DNA-templated transcription"/>
    <property type="evidence" value="ECO:0007669"/>
    <property type="project" value="TreeGrafter"/>
</dbReference>
<keyword evidence="8" id="KW-1185">Reference proteome</keyword>
<dbReference type="SUPFAM" id="SSF143011">
    <property type="entry name" value="RelE-like"/>
    <property type="match status" value="1"/>
</dbReference>
<organism evidence="7 8">
    <name type="scientific">Flavobacterium fryxellicola</name>
    <dbReference type="NCBI Taxonomy" id="249352"/>
    <lineage>
        <taxon>Bacteria</taxon>
        <taxon>Pseudomonadati</taxon>
        <taxon>Bacteroidota</taxon>
        <taxon>Flavobacteriia</taxon>
        <taxon>Flavobacteriales</taxon>
        <taxon>Flavobacteriaceae</taxon>
        <taxon>Flavobacterium</taxon>
    </lineage>
</organism>
<dbReference type="Gene3D" id="3.30.2310.20">
    <property type="entry name" value="RelE-like"/>
    <property type="match status" value="1"/>
</dbReference>
<dbReference type="InterPro" id="IPR009614">
    <property type="entry name" value="YoeB_toxin"/>
</dbReference>
<evidence type="ECO:0000256" key="5">
    <source>
        <dbReference type="ARBA" id="ARBA00022801"/>
    </source>
</evidence>